<dbReference type="PANTHER" id="PTHR11559">
    <property type="entry name" value="CARBOXYLESTERASE"/>
    <property type="match status" value="1"/>
</dbReference>
<evidence type="ECO:0000256" key="4">
    <source>
        <dbReference type="ARBA" id="ARBA00010691"/>
    </source>
</evidence>
<dbReference type="PRINTS" id="PR00620">
    <property type="entry name" value="HISTONEH2A"/>
</dbReference>
<sequence length="720" mass="76941">MRFAGPRLHSAFAAMTVRLPPLWLLLRSIGGAFALSQVVVNHTVVFGTTSPSVNGLELFLGLPYATPPLGPQRFKPVSLLPFSGPTFNASQFGPACLQLNPTTEISEDCLTLNVYRSAKSSRAKGLPVLVWVHGGDFVAGSGSQYDGSQIVARAAERRSPILFVSINYRLGPVGFPIGADATAEKSLNLGLKDQLVALEWINKHIGFFGGDPSKVTLWGESAGAHSVDIHLYGTSLKKYARAGILESTYWDPQYGPDHNLDNWVSFMKGPNVSADDLLAGWAAAANDLAFNPVIDGPGGVLPDLPSKLVPRSRIPVIVGSCKDEGTLFTPQDVDSTAPIREWIISHSTPSPSGPEALAKAADRLLELYPNVAALGAPFGTGNETFGLNSQFKRWAAIWGDFSLEAHIRELRHLISSLGNMPLYGYQFADADAEFLDIGQAPRSLGVAHATDLPYIFGSGATPLGDLKTPSAQALSTQMMDYWISFVVTLNPNDGLGSKRRDALEGIHNVEQERTPAERDGLREHRGQLAGGEDWVYFQKRVTTPSYKRHTPCPIVQSTLAPNPHLQPPTHSSTTLTSHTMSGKVSGKSKSGKAAGSGGDGKAQSRSSKAGLQFPVGRIHRLLKKGNYAQRVGAGAPVYLAAVLEYLAAEILELAGNAARDNKKHRIVPRHLQLAIRNDEELGKLLGSVVISQGGVVPHIDAALLPTATGKKGKGGASQEA</sequence>
<dbReference type="InterPro" id="IPR002018">
    <property type="entry name" value="CarbesteraseB"/>
</dbReference>
<dbReference type="Gene3D" id="1.10.20.10">
    <property type="entry name" value="Histone, subunit A"/>
    <property type="match status" value="1"/>
</dbReference>
<keyword evidence="7 16" id="KW-0378">Hydrolase</keyword>
<dbReference type="GO" id="GO:0030527">
    <property type="term" value="F:structural constituent of chromatin"/>
    <property type="evidence" value="ECO:0007669"/>
    <property type="project" value="InterPro"/>
</dbReference>
<dbReference type="GO" id="GO:0005634">
    <property type="term" value="C:nucleus"/>
    <property type="evidence" value="ECO:0007669"/>
    <property type="project" value="UniProtKB-SubCell"/>
</dbReference>
<evidence type="ECO:0000256" key="5">
    <source>
        <dbReference type="ARBA" id="ARBA00022454"/>
    </source>
</evidence>
<comment type="similarity">
    <text evidence="4">Belongs to the histone H2A family.</text>
</comment>
<dbReference type="InterPro" id="IPR019826">
    <property type="entry name" value="Carboxylesterase_B_AS"/>
</dbReference>
<dbReference type="GeneID" id="59340876"/>
<feature type="region of interest" description="Disordered" evidence="12">
    <location>
        <begin position="547"/>
        <end position="610"/>
    </location>
</feature>
<dbReference type="Proteomes" id="UP000636479">
    <property type="component" value="Unassembled WGS sequence"/>
</dbReference>
<reference evidence="16" key="1">
    <citation type="submission" date="2020-05" db="EMBL/GenBank/DDBJ databases">
        <title>Mycena genomes resolve the evolution of fungal bioluminescence.</title>
        <authorList>
            <person name="Tsai I.J."/>
        </authorList>
    </citation>
    <scope>NUCLEOTIDE SEQUENCE</scope>
    <source>
        <strain evidence="16">171206Taipei</strain>
    </source>
</reference>
<feature type="domain" description="Carboxylesterase type B" evidence="14">
    <location>
        <begin position="47"/>
        <end position="493"/>
    </location>
</feature>
<gene>
    <name evidence="16" type="ORF">MIND_00143300</name>
</gene>
<evidence type="ECO:0000256" key="10">
    <source>
        <dbReference type="ARBA" id="ARBA00023242"/>
    </source>
</evidence>
<evidence type="ECO:0000313" key="16">
    <source>
        <dbReference type="EMBL" id="KAF7316247.1"/>
    </source>
</evidence>
<dbReference type="Pfam" id="PF16211">
    <property type="entry name" value="Histone_H2A_C"/>
    <property type="match status" value="1"/>
</dbReference>
<dbReference type="InterPro" id="IPR032458">
    <property type="entry name" value="Histone_H2A_CS"/>
</dbReference>
<evidence type="ECO:0000259" key="13">
    <source>
        <dbReference type="Pfam" id="PF00125"/>
    </source>
</evidence>
<comment type="subcellular location">
    <subcellularLocation>
        <location evidence="2">Chromosome</location>
    </subcellularLocation>
    <subcellularLocation>
        <location evidence="1">Nucleus</location>
    </subcellularLocation>
</comment>
<evidence type="ECO:0000256" key="12">
    <source>
        <dbReference type="SAM" id="MobiDB-lite"/>
    </source>
</evidence>
<keyword evidence="6" id="KW-0488">Methylation</keyword>
<dbReference type="SUPFAM" id="SSF53474">
    <property type="entry name" value="alpha/beta-Hydrolases"/>
    <property type="match status" value="1"/>
</dbReference>
<evidence type="ECO:0000256" key="3">
    <source>
        <dbReference type="ARBA" id="ARBA00005964"/>
    </source>
</evidence>
<dbReference type="SMART" id="SM00414">
    <property type="entry name" value="H2A"/>
    <property type="match status" value="1"/>
</dbReference>
<name>A0A8H6WFY4_9AGAR</name>
<dbReference type="GO" id="GO:0016787">
    <property type="term" value="F:hydrolase activity"/>
    <property type="evidence" value="ECO:0007669"/>
    <property type="project" value="UniProtKB-KW"/>
</dbReference>
<comment type="similarity">
    <text evidence="3">Belongs to the type-B carboxylesterase/lipase family.</text>
</comment>
<evidence type="ECO:0000259" key="15">
    <source>
        <dbReference type="Pfam" id="PF16211"/>
    </source>
</evidence>
<keyword evidence="11" id="KW-0544">Nucleosome core</keyword>
<evidence type="ECO:0000259" key="14">
    <source>
        <dbReference type="Pfam" id="PF00135"/>
    </source>
</evidence>
<evidence type="ECO:0000256" key="7">
    <source>
        <dbReference type="ARBA" id="ARBA00022801"/>
    </source>
</evidence>
<dbReference type="PROSITE" id="PS00046">
    <property type="entry name" value="HISTONE_H2A"/>
    <property type="match status" value="1"/>
</dbReference>
<dbReference type="InterPro" id="IPR029058">
    <property type="entry name" value="AB_hydrolase_fold"/>
</dbReference>
<dbReference type="GO" id="GO:0000786">
    <property type="term" value="C:nucleosome"/>
    <property type="evidence" value="ECO:0007669"/>
    <property type="project" value="UniProtKB-KW"/>
</dbReference>
<dbReference type="InterPro" id="IPR007125">
    <property type="entry name" value="H2A/H2B/H3"/>
</dbReference>
<evidence type="ECO:0000313" key="17">
    <source>
        <dbReference type="Proteomes" id="UP000636479"/>
    </source>
</evidence>
<dbReference type="InterPro" id="IPR002119">
    <property type="entry name" value="Histone_H2A"/>
</dbReference>
<dbReference type="FunFam" id="1.10.20.10:FF:000008">
    <property type="entry name" value="Histone H2A"/>
    <property type="match status" value="1"/>
</dbReference>
<keyword evidence="17" id="KW-1185">Reference proteome</keyword>
<dbReference type="SUPFAM" id="SSF47113">
    <property type="entry name" value="Histone-fold"/>
    <property type="match status" value="1"/>
</dbReference>
<dbReference type="OrthoDB" id="408631at2759"/>
<dbReference type="InterPro" id="IPR009072">
    <property type="entry name" value="Histone-fold"/>
</dbReference>
<evidence type="ECO:0000256" key="8">
    <source>
        <dbReference type="ARBA" id="ARBA00022990"/>
    </source>
</evidence>
<dbReference type="RefSeq" id="XP_037226270.1">
    <property type="nucleotide sequence ID" value="XM_037358360.1"/>
</dbReference>
<feature type="compositionally biased region" description="Low complexity" evidence="12">
    <location>
        <begin position="569"/>
        <end position="593"/>
    </location>
</feature>
<protein>
    <submittedName>
        <fullName evidence="16">Carboxylic ester hydrolase</fullName>
    </submittedName>
</protein>
<dbReference type="CDD" id="cd00074">
    <property type="entry name" value="HFD_H2A"/>
    <property type="match status" value="1"/>
</dbReference>
<evidence type="ECO:0000256" key="2">
    <source>
        <dbReference type="ARBA" id="ARBA00004286"/>
    </source>
</evidence>
<keyword evidence="5" id="KW-0158">Chromosome</keyword>
<dbReference type="PROSITE" id="PS00122">
    <property type="entry name" value="CARBOXYLESTERASE_B_1"/>
    <property type="match status" value="1"/>
</dbReference>
<dbReference type="GO" id="GO:0046982">
    <property type="term" value="F:protein heterodimerization activity"/>
    <property type="evidence" value="ECO:0007669"/>
    <property type="project" value="InterPro"/>
</dbReference>
<dbReference type="Pfam" id="PF00135">
    <property type="entry name" value="COesterase"/>
    <property type="match status" value="1"/>
</dbReference>
<dbReference type="EMBL" id="JACAZF010000001">
    <property type="protein sequence ID" value="KAF7316247.1"/>
    <property type="molecule type" value="Genomic_DNA"/>
</dbReference>
<dbReference type="Gene3D" id="3.40.50.1820">
    <property type="entry name" value="alpha/beta hydrolase"/>
    <property type="match status" value="1"/>
</dbReference>
<dbReference type="InterPro" id="IPR050309">
    <property type="entry name" value="Type-B_Carboxylest/Lipase"/>
</dbReference>
<keyword evidence="10" id="KW-0539">Nucleus</keyword>
<evidence type="ECO:0000256" key="11">
    <source>
        <dbReference type="ARBA" id="ARBA00023269"/>
    </source>
</evidence>
<evidence type="ECO:0000256" key="1">
    <source>
        <dbReference type="ARBA" id="ARBA00004123"/>
    </source>
</evidence>
<organism evidence="16 17">
    <name type="scientific">Mycena indigotica</name>
    <dbReference type="NCBI Taxonomy" id="2126181"/>
    <lineage>
        <taxon>Eukaryota</taxon>
        <taxon>Fungi</taxon>
        <taxon>Dikarya</taxon>
        <taxon>Basidiomycota</taxon>
        <taxon>Agaricomycotina</taxon>
        <taxon>Agaricomycetes</taxon>
        <taxon>Agaricomycetidae</taxon>
        <taxon>Agaricales</taxon>
        <taxon>Marasmiineae</taxon>
        <taxon>Mycenaceae</taxon>
        <taxon>Mycena</taxon>
    </lineage>
</organism>
<feature type="domain" description="Core Histone H2A/H2B/H3" evidence="13">
    <location>
        <begin position="601"/>
        <end position="676"/>
    </location>
</feature>
<dbReference type="AlphaFoldDB" id="A0A8H6WFY4"/>
<keyword evidence="9" id="KW-0238">DNA-binding</keyword>
<dbReference type="GO" id="GO:0003677">
    <property type="term" value="F:DNA binding"/>
    <property type="evidence" value="ECO:0007669"/>
    <property type="project" value="UniProtKB-KW"/>
</dbReference>
<accession>A0A8H6WFY4</accession>
<feature type="domain" description="Histone H2A C-terminal" evidence="15">
    <location>
        <begin position="679"/>
        <end position="713"/>
    </location>
</feature>
<proteinExistence type="inferred from homology"/>
<dbReference type="Pfam" id="PF00125">
    <property type="entry name" value="Histone"/>
    <property type="match status" value="1"/>
</dbReference>
<dbReference type="InterPro" id="IPR032454">
    <property type="entry name" value="Histone_H2A_C"/>
</dbReference>
<evidence type="ECO:0000256" key="9">
    <source>
        <dbReference type="ARBA" id="ARBA00023125"/>
    </source>
</evidence>
<evidence type="ECO:0000256" key="6">
    <source>
        <dbReference type="ARBA" id="ARBA00022481"/>
    </source>
</evidence>
<keyword evidence="8" id="KW-0007">Acetylation</keyword>
<comment type="caution">
    <text evidence="16">The sequence shown here is derived from an EMBL/GenBank/DDBJ whole genome shotgun (WGS) entry which is preliminary data.</text>
</comment>